<dbReference type="PANTHER" id="PTHR12994:SF17">
    <property type="entry name" value="LD30995P"/>
    <property type="match status" value="1"/>
</dbReference>
<protein>
    <submittedName>
        <fullName evidence="3">Secernin-2</fullName>
    </submittedName>
</protein>
<reference evidence="3" key="1">
    <citation type="submission" date="2022-11" db="UniProtKB">
        <authorList>
            <consortium name="WormBaseParasite"/>
        </authorList>
    </citation>
    <scope>IDENTIFICATION</scope>
</reference>
<dbReference type="GO" id="GO:0006508">
    <property type="term" value="P:proteolysis"/>
    <property type="evidence" value="ECO:0007669"/>
    <property type="project" value="InterPro"/>
</dbReference>
<evidence type="ECO:0000313" key="2">
    <source>
        <dbReference type="Proteomes" id="UP000887565"/>
    </source>
</evidence>
<dbReference type="GO" id="GO:0070004">
    <property type="term" value="F:cysteine-type exopeptidase activity"/>
    <property type="evidence" value="ECO:0007669"/>
    <property type="project" value="InterPro"/>
</dbReference>
<dbReference type="WBParaSite" id="nRc.2.0.1.t00960-RA">
    <property type="protein sequence ID" value="nRc.2.0.1.t00960-RA"/>
    <property type="gene ID" value="nRc.2.0.1.g00960"/>
</dbReference>
<dbReference type="OMA" id="CYYDVSD"/>
<sequence length="419" mass="46494">IFGCDTFVILPPLTKNGVVIFGKNSDRPSVEIQEVIYQNAQNHSANTKIKCTYIEIAQTAHTNAVILSKPSWMWGAEMGANEHGVVVGNEAVWTKCGEEKVEMLTGMDLVRLGLERSNTAEACVDTIASLLETCGQGGACSEDIPDLCYNSSFLIADGKEAWVLETAGKEWAANKISGIDGYRNISNVLTIGTKIDKMSKNLKDFAVKNGWWNGQEPFNFAKIYGVDDSGFARLKNGAKLIAEKAKNKSFSITDMISVLRDQSSGICMPKSQDFATTGSQVSVLAHKNNNVKAIHFFTGTVDASISSFKPFSFPKVTSDNFLLSTHIKSPIFNDDPAKMEQRFQTKVDRRHTLYKFHELSFEGKHPKNRSIDKIKSDIDQMEKSCISDIESSLINDQDIPEPELLFNEAIEAELKIYKY</sequence>
<dbReference type="GO" id="GO:0016805">
    <property type="term" value="F:dipeptidase activity"/>
    <property type="evidence" value="ECO:0007669"/>
    <property type="project" value="InterPro"/>
</dbReference>
<comment type="similarity">
    <text evidence="1">Belongs to the peptidase C69 family. Secernin subfamily.</text>
</comment>
<evidence type="ECO:0000313" key="3">
    <source>
        <dbReference type="WBParaSite" id="nRc.2.0.1.t00960-RA"/>
    </source>
</evidence>
<organism evidence="2 3">
    <name type="scientific">Romanomermis culicivorax</name>
    <name type="common">Nematode worm</name>
    <dbReference type="NCBI Taxonomy" id="13658"/>
    <lineage>
        <taxon>Eukaryota</taxon>
        <taxon>Metazoa</taxon>
        <taxon>Ecdysozoa</taxon>
        <taxon>Nematoda</taxon>
        <taxon>Enoplea</taxon>
        <taxon>Dorylaimia</taxon>
        <taxon>Mermithida</taxon>
        <taxon>Mermithoidea</taxon>
        <taxon>Mermithidae</taxon>
        <taxon>Romanomermis</taxon>
    </lineage>
</organism>
<keyword evidence="2" id="KW-1185">Reference proteome</keyword>
<dbReference type="Proteomes" id="UP000887565">
    <property type="component" value="Unplaced"/>
</dbReference>
<accession>A0A915HH66</accession>
<dbReference type="PANTHER" id="PTHR12994">
    <property type="entry name" value="SECERNIN"/>
    <property type="match status" value="1"/>
</dbReference>
<dbReference type="Gene3D" id="3.60.60.10">
    <property type="entry name" value="Penicillin V Acylase, Chain A"/>
    <property type="match status" value="1"/>
</dbReference>
<proteinExistence type="inferred from homology"/>
<dbReference type="AlphaFoldDB" id="A0A915HH66"/>
<evidence type="ECO:0000256" key="1">
    <source>
        <dbReference type="ARBA" id="ARBA00005705"/>
    </source>
</evidence>
<name>A0A915HH66_ROMCU</name>
<dbReference type="InterPro" id="IPR005322">
    <property type="entry name" value="Peptidase_C69"/>
</dbReference>
<dbReference type="Pfam" id="PF03577">
    <property type="entry name" value="Peptidase_C69"/>
    <property type="match status" value="1"/>
</dbReference>